<organism evidence="5 6">
    <name type="scientific">Candidatus Lloydbacteria bacterium RIFCSPLOWO2_01_FULL_50_20</name>
    <dbReference type="NCBI Taxonomy" id="1798665"/>
    <lineage>
        <taxon>Bacteria</taxon>
        <taxon>Candidatus Lloydiibacteriota</taxon>
    </lineage>
</organism>
<dbReference type="Proteomes" id="UP000178534">
    <property type="component" value="Unassembled WGS sequence"/>
</dbReference>
<dbReference type="GO" id="GO:0009117">
    <property type="term" value="P:nucleotide metabolic process"/>
    <property type="evidence" value="ECO:0007669"/>
    <property type="project" value="TreeGrafter"/>
</dbReference>
<evidence type="ECO:0000313" key="5">
    <source>
        <dbReference type="EMBL" id="OGZ13865.1"/>
    </source>
</evidence>
<dbReference type="InterPro" id="IPR039384">
    <property type="entry name" value="HINT"/>
</dbReference>
<feature type="short sequence motif" description="Histidine triad motif" evidence="2 3">
    <location>
        <begin position="97"/>
        <end position="101"/>
    </location>
</feature>
<feature type="active site" description="Tele-AMP-histidine intermediate" evidence="1">
    <location>
        <position position="99"/>
    </location>
</feature>
<dbReference type="PRINTS" id="PR00332">
    <property type="entry name" value="HISTRIAD"/>
</dbReference>
<dbReference type="InterPro" id="IPR036265">
    <property type="entry name" value="HIT-like_sf"/>
</dbReference>
<proteinExistence type="predicted"/>
<evidence type="ECO:0000256" key="3">
    <source>
        <dbReference type="PROSITE-ProRule" id="PRU00464"/>
    </source>
</evidence>
<dbReference type="Gene3D" id="3.30.428.10">
    <property type="entry name" value="HIT-like"/>
    <property type="match status" value="1"/>
</dbReference>
<dbReference type="PROSITE" id="PS51084">
    <property type="entry name" value="HIT_2"/>
    <property type="match status" value="1"/>
</dbReference>
<dbReference type="AlphaFoldDB" id="A0A1G2DJN0"/>
<protein>
    <recommendedName>
        <fullName evidence="4">HIT domain-containing protein</fullName>
    </recommendedName>
</protein>
<evidence type="ECO:0000256" key="1">
    <source>
        <dbReference type="PIRSR" id="PIRSR601310-1"/>
    </source>
</evidence>
<accession>A0A1G2DJN0</accession>
<gene>
    <name evidence="5" type="ORF">A2942_02920</name>
</gene>
<comment type="caution">
    <text evidence="5">The sequence shown here is derived from an EMBL/GenBank/DDBJ whole genome shotgun (WGS) entry which is preliminary data.</text>
</comment>
<reference evidence="5 6" key="1">
    <citation type="journal article" date="2016" name="Nat. Commun.">
        <title>Thousands of microbial genomes shed light on interconnected biogeochemical processes in an aquifer system.</title>
        <authorList>
            <person name="Anantharaman K."/>
            <person name="Brown C.T."/>
            <person name="Hug L.A."/>
            <person name="Sharon I."/>
            <person name="Castelle C.J."/>
            <person name="Probst A.J."/>
            <person name="Thomas B.C."/>
            <person name="Singh A."/>
            <person name="Wilkins M.J."/>
            <person name="Karaoz U."/>
            <person name="Brodie E.L."/>
            <person name="Williams K.H."/>
            <person name="Hubbard S.S."/>
            <person name="Banfield J.F."/>
        </authorList>
    </citation>
    <scope>NUCLEOTIDE SEQUENCE [LARGE SCALE GENOMIC DNA]</scope>
</reference>
<evidence type="ECO:0000313" key="6">
    <source>
        <dbReference type="Proteomes" id="UP000178534"/>
    </source>
</evidence>
<dbReference type="Pfam" id="PF01230">
    <property type="entry name" value="HIT"/>
    <property type="match status" value="1"/>
</dbReference>
<sequence>MNDCLFCKIIRAEIPSEKVYEDDATYAFLDIHPVNHGHLLVVPKTHVKDIYDIPRKDFSRLMETVHELAPIVKAALNADGINIGMNNEGAAGQLVFHAHIHIIPRFSDDGHRHWHGNPYQDGEITKVGDALRKAFEK</sequence>
<evidence type="ECO:0000256" key="2">
    <source>
        <dbReference type="PIRSR" id="PIRSR601310-3"/>
    </source>
</evidence>
<dbReference type="CDD" id="cd01277">
    <property type="entry name" value="HINT_subgroup"/>
    <property type="match status" value="1"/>
</dbReference>
<name>A0A1G2DJN0_9BACT</name>
<dbReference type="PANTHER" id="PTHR46648">
    <property type="entry name" value="HIT FAMILY PROTEIN 1"/>
    <property type="match status" value="1"/>
</dbReference>
<dbReference type="InterPro" id="IPR011146">
    <property type="entry name" value="HIT-like"/>
</dbReference>
<dbReference type="InterPro" id="IPR001310">
    <property type="entry name" value="Histidine_triad_HIT"/>
</dbReference>
<dbReference type="STRING" id="1798665.A2942_02920"/>
<dbReference type="SUPFAM" id="SSF54197">
    <property type="entry name" value="HIT-like"/>
    <property type="match status" value="1"/>
</dbReference>
<feature type="domain" description="HIT" evidence="4">
    <location>
        <begin position="5"/>
        <end position="112"/>
    </location>
</feature>
<dbReference type="GO" id="GO:0003824">
    <property type="term" value="F:catalytic activity"/>
    <property type="evidence" value="ECO:0007669"/>
    <property type="project" value="InterPro"/>
</dbReference>
<dbReference type="PANTHER" id="PTHR46648:SF1">
    <property type="entry name" value="ADENOSINE 5'-MONOPHOSPHORAMIDASE HNT1"/>
    <property type="match status" value="1"/>
</dbReference>
<dbReference type="EMBL" id="MHLP01000002">
    <property type="protein sequence ID" value="OGZ13865.1"/>
    <property type="molecule type" value="Genomic_DNA"/>
</dbReference>
<evidence type="ECO:0000259" key="4">
    <source>
        <dbReference type="PROSITE" id="PS51084"/>
    </source>
</evidence>